<dbReference type="PANTHER" id="PTHR37984">
    <property type="entry name" value="PROTEIN CBG26694"/>
    <property type="match status" value="1"/>
</dbReference>
<dbReference type="GO" id="GO:0004519">
    <property type="term" value="F:endonuclease activity"/>
    <property type="evidence" value="ECO:0007669"/>
    <property type="project" value="UniProtKB-KW"/>
</dbReference>
<accession>A0A7D9KBV8</accession>
<evidence type="ECO:0000256" key="3">
    <source>
        <dbReference type="ARBA" id="ARBA00022722"/>
    </source>
</evidence>
<evidence type="ECO:0000256" key="5">
    <source>
        <dbReference type="ARBA" id="ARBA00022801"/>
    </source>
</evidence>
<evidence type="ECO:0000256" key="6">
    <source>
        <dbReference type="ARBA" id="ARBA00022918"/>
    </source>
</evidence>
<dbReference type="EMBL" id="CACRXK020032904">
    <property type="protein sequence ID" value="CAB4043685.1"/>
    <property type="molecule type" value="Genomic_DNA"/>
</dbReference>
<keyword evidence="2" id="KW-0548">Nucleotidyltransferase</keyword>
<dbReference type="InterPro" id="IPR050951">
    <property type="entry name" value="Retrovirus_Pol_polyprotein"/>
</dbReference>
<keyword evidence="1" id="KW-0808">Transferase</keyword>
<organism evidence="7 8">
    <name type="scientific">Paramuricea clavata</name>
    <name type="common">Red gorgonian</name>
    <name type="synonym">Violescent sea-whip</name>
    <dbReference type="NCBI Taxonomy" id="317549"/>
    <lineage>
        <taxon>Eukaryota</taxon>
        <taxon>Metazoa</taxon>
        <taxon>Cnidaria</taxon>
        <taxon>Anthozoa</taxon>
        <taxon>Octocorallia</taxon>
        <taxon>Malacalcyonacea</taxon>
        <taxon>Plexauridae</taxon>
        <taxon>Paramuricea</taxon>
    </lineage>
</organism>
<keyword evidence="6" id="KW-0695">RNA-directed DNA polymerase</keyword>
<dbReference type="Proteomes" id="UP001152795">
    <property type="component" value="Unassembled WGS sequence"/>
</dbReference>
<sequence length="223" mass="25073">VYETFGDLPGVTGIADDIVVYGKTRLEHDTNLRAVMKRAKNAGIRFNPDNRKPVVIQVDASTRGLGATLLQENGPVEYRSNLLTETEQRYSNIEREMLGIVHGLEKFHYYAYGRHVVIETDHKPLETIFKKNLASAPPRIARMMLRIQKYDVEIKYVPGKDIPLADALSRLSPCEADEITGLDISVHELHLHLNASNTRIKQIQVETANDLELTSLRSVISVG</sequence>
<dbReference type="FunFam" id="3.10.20.370:FF:000001">
    <property type="entry name" value="Retrovirus-related Pol polyprotein from transposon 17.6-like protein"/>
    <property type="match status" value="1"/>
</dbReference>
<dbReference type="GO" id="GO:0003964">
    <property type="term" value="F:RNA-directed DNA polymerase activity"/>
    <property type="evidence" value="ECO:0007669"/>
    <property type="project" value="UniProtKB-KW"/>
</dbReference>
<keyword evidence="8" id="KW-1185">Reference proteome</keyword>
<gene>
    <name evidence="7" type="ORF">PACLA_8A066165</name>
</gene>
<evidence type="ECO:0000256" key="2">
    <source>
        <dbReference type="ARBA" id="ARBA00022695"/>
    </source>
</evidence>
<evidence type="ECO:0000313" key="7">
    <source>
        <dbReference type="EMBL" id="CAB4043685.1"/>
    </source>
</evidence>
<dbReference type="PANTHER" id="PTHR37984:SF5">
    <property type="entry name" value="PROTEIN NYNRIN-LIKE"/>
    <property type="match status" value="1"/>
</dbReference>
<feature type="non-terminal residue" evidence="7">
    <location>
        <position position="223"/>
    </location>
</feature>
<keyword evidence="3" id="KW-0540">Nuclease</keyword>
<keyword evidence="5" id="KW-0378">Hydrolase</keyword>
<reference evidence="7" key="1">
    <citation type="submission" date="2020-04" db="EMBL/GenBank/DDBJ databases">
        <authorList>
            <person name="Alioto T."/>
            <person name="Alioto T."/>
            <person name="Gomez Garrido J."/>
        </authorList>
    </citation>
    <scope>NUCLEOTIDE SEQUENCE</scope>
    <source>
        <strain evidence="7">A484AB</strain>
    </source>
</reference>
<dbReference type="GO" id="GO:0016787">
    <property type="term" value="F:hydrolase activity"/>
    <property type="evidence" value="ECO:0007669"/>
    <property type="project" value="UniProtKB-KW"/>
</dbReference>
<evidence type="ECO:0000313" key="8">
    <source>
        <dbReference type="Proteomes" id="UP001152795"/>
    </source>
</evidence>
<proteinExistence type="predicted"/>
<name>A0A7D9KBV8_PARCT</name>
<protein>
    <submittedName>
        <fullName evidence="7">Uncharacterized protein</fullName>
    </submittedName>
</protein>
<dbReference type="Pfam" id="PF17917">
    <property type="entry name" value="RT_RNaseH"/>
    <property type="match status" value="1"/>
</dbReference>
<comment type="caution">
    <text evidence="7">The sequence shown here is derived from an EMBL/GenBank/DDBJ whole genome shotgun (WGS) entry which is preliminary data.</text>
</comment>
<dbReference type="InterPro" id="IPR043502">
    <property type="entry name" value="DNA/RNA_pol_sf"/>
</dbReference>
<evidence type="ECO:0000256" key="1">
    <source>
        <dbReference type="ARBA" id="ARBA00022679"/>
    </source>
</evidence>
<keyword evidence="4" id="KW-0255">Endonuclease</keyword>
<dbReference type="InterPro" id="IPR041373">
    <property type="entry name" value="RT_RNaseH"/>
</dbReference>
<dbReference type="SUPFAM" id="SSF56672">
    <property type="entry name" value="DNA/RNA polymerases"/>
    <property type="match status" value="1"/>
</dbReference>
<dbReference type="InterPro" id="IPR043128">
    <property type="entry name" value="Rev_trsase/Diguanyl_cyclase"/>
</dbReference>
<dbReference type="CDD" id="cd09274">
    <property type="entry name" value="RNase_HI_RT_Ty3"/>
    <property type="match status" value="1"/>
</dbReference>
<dbReference type="OrthoDB" id="2286242at2759"/>
<dbReference type="Gene3D" id="3.30.70.270">
    <property type="match status" value="1"/>
</dbReference>
<evidence type="ECO:0000256" key="4">
    <source>
        <dbReference type="ARBA" id="ARBA00022759"/>
    </source>
</evidence>
<dbReference type="AlphaFoldDB" id="A0A7D9KBV8"/>